<accession>A0A7C9CMD5</accession>
<evidence type="ECO:0000256" key="1">
    <source>
        <dbReference type="PIRSR" id="PIRSR605019-1"/>
    </source>
</evidence>
<dbReference type="Pfam" id="PF03352">
    <property type="entry name" value="Adenine_glyco"/>
    <property type="match status" value="1"/>
</dbReference>
<reference evidence="3" key="1">
    <citation type="journal article" date="2013" name="J. Plant Res.">
        <title>Effect of fungi and light on seed germination of three Opuntia species from semiarid lands of central Mexico.</title>
        <authorList>
            <person name="Delgado-Sanchez P."/>
            <person name="Jimenez-Bremont J.F."/>
            <person name="Guerrero-Gonzalez Mde L."/>
            <person name="Flores J."/>
        </authorList>
    </citation>
    <scope>NUCLEOTIDE SEQUENCE</scope>
    <source>
        <tissue evidence="3">Cladode</tissue>
    </source>
</reference>
<feature type="binding site" evidence="1">
    <location>
        <position position="303"/>
    </location>
    <ligand>
        <name>Zn(2+)</name>
        <dbReference type="ChEBI" id="CHEBI:29105"/>
    </ligand>
</feature>
<feature type="region of interest" description="Disordered" evidence="2">
    <location>
        <begin position="1"/>
        <end position="29"/>
    </location>
</feature>
<dbReference type="PANTHER" id="PTHR31116:SF29">
    <property type="entry name" value="DNA GLYCOSYLASE SUPERFAMILY PROTEIN"/>
    <property type="match status" value="1"/>
</dbReference>
<dbReference type="InterPro" id="IPR005019">
    <property type="entry name" value="Adenine_glyco"/>
</dbReference>
<keyword evidence="1" id="KW-0862">Zinc</keyword>
<name>A0A7C9CMD5_OPUST</name>
<feature type="binding site" evidence="1">
    <location>
        <position position="307"/>
    </location>
    <ligand>
        <name>Zn(2+)</name>
        <dbReference type="ChEBI" id="CHEBI:29105"/>
    </ligand>
</feature>
<proteinExistence type="predicted"/>
<dbReference type="Gene3D" id="1.10.340.30">
    <property type="entry name" value="Hypothetical protein, domain 2"/>
    <property type="match status" value="1"/>
</dbReference>
<dbReference type="GO" id="GO:0008725">
    <property type="term" value="F:DNA-3-methyladenine glycosylase activity"/>
    <property type="evidence" value="ECO:0007669"/>
    <property type="project" value="InterPro"/>
</dbReference>
<feature type="region of interest" description="Disordered" evidence="2">
    <location>
        <begin position="88"/>
        <end position="121"/>
    </location>
</feature>
<dbReference type="SUPFAM" id="SSF48150">
    <property type="entry name" value="DNA-glycosylase"/>
    <property type="match status" value="1"/>
</dbReference>
<feature type="compositionally biased region" description="Basic and acidic residues" evidence="2">
    <location>
        <begin position="9"/>
        <end position="26"/>
    </location>
</feature>
<evidence type="ECO:0008006" key="4">
    <source>
        <dbReference type="Google" id="ProtNLM"/>
    </source>
</evidence>
<dbReference type="EMBL" id="GISG01010133">
    <property type="protein sequence ID" value="MBA4616129.1"/>
    <property type="molecule type" value="Transcribed_RNA"/>
</dbReference>
<feature type="binding site" evidence="1">
    <location>
        <position position="145"/>
    </location>
    <ligand>
        <name>Zn(2+)</name>
        <dbReference type="ChEBI" id="CHEBI:29105"/>
    </ligand>
</feature>
<evidence type="ECO:0000313" key="3">
    <source>
        <dbReference type="EMBL" id="MBA4616129.1"/>
    </source>
</evidence>
<dbReference type="AlphaFoldDB" id="A0A7C9CMD5"/>
<evidence type="ECO:0000256" key="2">
    <source>
        <dbReference type="SAM" id="MobiDB-lite"/>
    </source>
</evidence>
<reference evidence="3" key="2">
    <citation type="submission" date="2020-07" db="EMBL/GenBank/DDBJ databases">
        <authorList>
            <person name="Vera ALvarez R."/>
            <person name="Arias-Moreno D.M."/>
            <person name="Jimenez-Jacinto V."/>
            <person name="Jimenez-Bremont J.F."/>
            <person name="Swaminathan K."/>
            <person name="Moose S.P."/>
            <person name="Guerrero-Gonzalez M.L."/>
            <person name="Marino-Ramirez L."/>
            <person name="Landsman D."/>
            <person name="Rodriguez-Kessler M."/>
            <person name="Delgado-Sanchez P."/>
        </authorList>
    </citation>
    <scope>NUCLEOTIDE SEQUENCE</scope>
    <source>
        <tissue evidence="3">Cladode</tissue>
    </source>
</reference>
<dbReference type="GO" id="GO:0046872">
    <property type="term" value="F:metal ion binding"/>
    <property type="evidence" value="ECO:0007669"/>
    <property type="project" value="UniProtKB-KW"/>
</dbReference>
<protein>
    <recommendedName>
        <fullName evidence="4">DNA-3-methyladenine glycosylase I</fullName>
    </recommendedName>
</protein>
<sequence>MSRASARKHVLEKSTKGLNKEKENPKAKNNNSFFFKHLKKVYPLGIRRSNSLLSVSSLSGLSQTSTDSSLTDYSCPLEQKILLSLESLNRVSPTSPPPESEETESPRVVHSPRVQLPSPRPHEDRVVKRCHWITTASDKVYVAFHDEQWGVPVYDDNQLFELLSLCGLLMDYNWTEILKRRWQLREAFGGFDVKLVASMGDEQVTEICSNKELGLAECRASCIIENAKGILKVAKEYGSFSSYIWGYFNYKPIINKYRYPRNVPLRTPKAEIISKDLVRRGFRLVGPVITQSFIQAAGMTIDHLVDCFRYSQCVGLAENPWKHV</sequence>
<dbReference type="EMBL" id="GISG01010135">
    <property type="protein sequence ID" value="MBA4616130.1"/>
    <property type="molecule type" value="Transcribed_RNA"/>
</dbReference>
<organism evidence="3">
    <name type="scientific">Opuntia streptacantha</name>
    <name type="common">Prickly pear cactus</name>
    <name type="synonym">Opuntia cardona</name>
    <dbReference type="NCBI Taxonomy" id="393608"/>
    <lineage>
        <taxon>Eukaryota</taxon>
        <taxon>Viridiplantae</taxon>
        <taxon>Streptophyta</taxon>
        <taxon>Embryophyta</taxon>
        <taxon>Tracheophyta</taxon>
        <taxon>Spermatophyta</taxon>
        <taxon>Magnoliopsida</taxon>
        <taxon>eudicotyledons</taxon>
        <taxon>Gunneridae</taxon>
        <taxon>Pentapetalae</taxon>
        <taxon>Caryophyllales</taxon>
        <taxon>Cactineae</taxon>
        <taxon>Cactaceae</taxon>
        <taxon>Opuntioideae</taxon>
        <taxon>Opuntia</taxon>
    </lineage>
</organism>
<dbReference type="InterPro" id="IPR011257">
    <property type="entry name" value="DNA_glycosylase"/>
</dbReference>
<feature type="binding site" evidence="1">
    <location>
        <position position="130"/>
    </location>
    <ligand>
        <name>Zn(2+)</name>
        <dbReference type="ChEBI" id="CHEBI:29105"/>
    </ligand>
</feature>
<dbReference type="PANTHER" id="PTHR31116">
    <property type="entry name" value="OS04G0501200 PROTEIN"/>
    <property type="match status" value="1"/>
</dbReference>
<dbReference type="GO" id="GO:0006284">
    <property type="term" value="P:base-excision repair"/>
    <property type="evidence" value="ECO:0007669"/>
    <property type="project" value="InterPro"/>
</dbReference>
<keyword evidence="1" id="KW-0479">Metal-binding</keyword>